<feature type="compositionally biased region" description="Basic and acidic residues" evidence="6">
    <location>
        <begin position="172"/>
        <end position="184"/>
    </location>
</feature>
<evidence type="ECO:0000256" key="5">
    <source>
        <dbReference type="ARBA" id="ARBA00023306"/>
    </source>
</evidence>
<keyword evidence="5" id="KW-0131">Cell cycle</keyword>
<evidence type="ECO:0000256" key="4">
    <source>
        <dbReference type="ARBA" id="ARBA00023242"/>
    </source>
</evidence>
<dbReference type="GO" id="GO:0004861">
    <property type="term" value="F:cyclin-dependent protein serine/threonine kinase inhibitor activity"/>
    <property type="evidence" value="ECO:0007669"/>
    <property type="project" value="InterPro"/>
</dbReference>
<evidence type="ECO:0000313" key="9">
    <source>
        <dbReference type="RefSeq" id="XP_013417061.1"/>
    </source>
</evidence>
<proteinExistence type="inferred from homology"/>
<gene>
    <name evidence="9" type="primary">LOC106178439</name>
</gene>
<dbReference type="GO" id="GO:0051726">
    <property type="term" value="P:regulation of cell cycle"/>
    <property type="evidence" value="ECO:0007669"/>
    <property type="project" value="InterPro"/>
</dbReference>
<organism evidence="8 9">
    <name type="scientific">Lingula anatina</name>
    <name type="common">Brachiopod</name>
    <name type="synonym">Lingula unguis</name>
    <dbReference type="NCBI Taxonomy" id="7574"/>
    <lineage>
        <taxon>Eukaryota</taxon>
        <taxon>Metazoa</taxon>
        <taxon>Spiralia</taxon>
        <taxon>Lophotrochozoa</taxon>
        <taxon>Brachiopoda</taxon>
        <taxon>Linguliformea</taxon>
        <taxon>Lingulata</taxon>
        <taxon>Lingulida</taxon>
        <taxon>Linguloidea</taxon>
        <taxon>Lingulidae</taxon>
        <taxon>Lingula</taxon>
    </lineage>
</organism>
<dbReference type="Pfam" id="PF02234">
    <property type="entry name" value="CDI"/>
    <property type="match status" value="1"/>
</dbReference>
<name>A0A1S3K478_LINAN</name>
<evidence type="ECO:0000259" key="7">
    <source>
        <dbReference type="Pfam" id="PF02234"/>
    </source>
</evidence>
<evidence type="ECO:0000313" key="8">
    <source>
        <dbReference type="Proteomes" id="UP000085678"/>
    </source>
</evidence>
<comment type="subcellular location">
    <subcellularLocation>
        <location evidence="1">Nucleus</location>
    </subcellularLocation>
</comment>
<feature type="domain" description="Cyclin-dependent kinase inhibitor" evidence="7">
    <location>
        <begin position="26"/>
        <end position="72"/>
    </location>
</feature>
<keyword evidence="3 9" id="KW-0649">Protein kinase inhibitor</keyword>
<evidence type="ECO:0000256" key="1">
    <source>
        <dbReference type="ARBA" id="ARBA00004123"/>
    </source>
</evidence>
<dbReference type="PANTHER" id="PTHR10265:SF45">
    <property type="entry name" value="DACAPO"/>
    <property type="match status" value="1"/>
</dbReference>
<dbReference type="Gene3D" id="4.10.365.10">
    <property type="entry name" value="p27"/>
    <property type="match status" value="1"/>
</dbReference>
<dbReference type="KEGG" id="lak:106178439"/>
<keyword evidence="4" id="KW-0539">Nucleus</keyword>
<reference evidence="9" key="1">
    <citation type="submission" date="2025-08" db="UniProtKB">
        <authorList>
            <consortium name="RefSeq"/>
        </authorList>
    </citation>
    <scope>IDENTIFICATION</scope>
    <source>
        <tissue evidence="9">Gonads</tissue>
    </source>
</reference>
<dbReference type="AlphaFoldDB" id="A0A1S3K478"/>
<dbReference type="PANTHER" id="PTHR10265">
    <property type="entry name" value="CYCLIN-DEPENDENT KINASE INHIBITOR 1"/>
    <property type="match status" value="1"/>
</dbReference>
<keyword evidence="8" id="KW-1185">Reference proteome</keyword>
<dbReference type="OrthoDB" id="9940972at2759"/>
<protein>
    <submittedName>
        <fullName evidence="9">Cyclin-dependent kinase inhibitor 1</fullName>
    </submittedName>
</protein>
<sequence length="184" mass="21155">MAVYCRRSFKMDITPSKSVRRRLDFGDERPDEAQVILELKDQARIIDEEKKRLWNFDFELEEPLEGNWLWERCCVPVESAQNDFVEKQESSHTDSENSDCIVGSTSSSVSSTALDLSVVQCVDNSFFSQVSERTPTISSSQKPSIRQQKITDMLKLKKRKLISSMKPQQSSRDNKKPKLEKNAS</sequence>
<dbReference type="GeneID" id="106178439"/>
<comment type="similarity">
    <text evidence="2">Belongs to the CDI family.</text>
</comment>
<evidence type="ECO:0000256" key="2">
    <source>
        <dbReference type="ARBA" id="ARBA00006726"/>
    </source>
</evidence>
<dbReference type="InParanoid" id="A0A1S3K478"/>
<evidence type="ECO:0000256" key="6">
    <source>
        <dbReference type="SAM" id="MobiDB-lite"/>
    </source>
</evidence>
<dbReference type="InterPro" id="IPR003175">
    <property type="entry name" value="CDI_dom"/>
</dbReference>
<dbReference type="InterPro" id="IPR044898">
    <property type="entry name" value="CDI_dom_sf"/>
</dbReference>
<dbReference type="RefSeq" id="XP_013417061.1">
    <property type="nucleotide sequence ID" value="XM_013561607.1"/>
</dbReference>
<feature type="region of interest" description="Disordered" evidence="6">
    <location>
        <begin position="161"/>
        <end position="184"/>
    </location>
</feature>
<dbReference type="GO" id="GO:0005634">
    <property type="term" value="C:nucleus"/>
    <property type="evidence" value="ECO:0007669"/>
    <property type="project" value="UniProtKB-SubCell"/>
</dbReference>
<evidence type="ECO:0000256" key="3">
    <source>
        <dbReference type="ARBA" id="ARBA00023013"/>
    </source>
</evidence>
<accession>A0A1S3K478</accession>
<dbReference type="Proteomes" id="UP000085678">
    <property type="component" value="Unplaced"/>
</dbReference>